<protein>
    <submittedName>
        <fullName evidence="1">Uncharacterized protein</fullName>
    </submittedName>
</protein>
<dbReference type="AlphaFoldDB" id="A0A538SBU5"/>
<dbReference type="Proteomes" id="UP000320184">
    <property type="component" value="Unassembled WGS sequence"/>
</dbReference>
<name>A0A538SBU5_UNCEI</name>
<gene>
    <name evidence="1" type="ORF">E6K73_11005</name>
</gene>
<comment type="caution">
    <text evidence="1">The sequence shown here is derived from an EMBL/GenBank/DDBJ whole genome shotgun (WGS) entry which is preliminary data.</text>
</comment>
<sequence length="134" mass="14830">MRASEAVRALLRSKGCADETADAGLEGLVGDWERTVREVSWGYPLGLDDYLNDLDIRQLLEEALEVALAAEREAVGPRIRAADALMRSLVAPREDCLWGEAVAAREGWTAERNWWYFSVPRSPGALLSGDLENI</sequence>
<dbReference type="EMBL" id="VBOT01000132">
    <property type="protein sequence ID" value="TMQ48850.1"/>
    <property type="molecule type" value="Genomic_DNA"/>
</dbReference>
<evidence type="ECO:0000313" key="2">
    <source>
        <dbReference type="Proteomes" id="UP000320184"/>
    </source>
</evidence>
<evidence type="ECO:0000313" key="1">
    <source>
        <dbReference type="EMBL" id="TMQ48850.1"/>
    </source>
</evidence>
<accession>A0A538SBU5</accession>
<proteinExistence type="predicted"/>
<reference evidence="1 2" key="1">
    <citation type="journal article" date="2019" name="Nat. Microbiol.">
        <title>Mediterranean grassland soil C-N compound turnover is dependent on rainfall and depth, and is mediated by genomically divergent microorganisms.</title>
        <authorList>
            <person name="Diamond S."/>
            <person name="Andeer P.F."/>
            <person name="Li Z."/>
            <person name="Crits-Christoph A."/>
            <person name="Burstein D."/>
            <person name="Anantharaman K."/>
            <person name="Lane K.R."/>
            <person name="Thomas B.C."/>
            <person name="Pan C."/>
            <person name="Northen T.R."/>
            <person name="Banfield J.F."/>
        </authorList>
    </citation>
    <scope>NUCLEOTIDE SEQUENCE [LARGE SCALE GENOMIC DNA]</scope>
    <source>
        <strain evidence="1">WS_3</strain>
    </source>
</reference>
<organism evidence="1 2">
    <name type="scientific">Eiseniibacteriota bacterium</name>
    <dbReference type="NCBI Taxonomy" id="2212470"/>
    <lineage>
        <taxon>Bacteria</taxon>
        <taxon>Candidatus Eiseniibacteriota</taxon>
    </lineage>
</organism>